<reference evidence="2 3" key="1">
    <citation type="submission" date="2019-07" db="EMBL/GenBank/DDBJ databases">
        <title>De Novo Assembly of kiwifruit Actinidia rufa.</title>
        <authorList>
            <person name="Sugita-Konishi S."/>
            <person name="Sato K."/>
            <person name="Mori E."/>
            <person name="Abe Y."/>
            <person name="Kisaki G."/>
            <person name="Hamano K."/>
            <person name="Suezawa K."/>
            <person name="Otani M."/>
            <person name="Fukuda T."/>
            <person name="Manabe T."/>
            <person name="Gomi K."/>
            <person name="Tabuchi M."/>
            <person name="Akimitsu K."/>
            <person name="Kataoka I."/>
        </authorList>
    </citation>
    <scope>NUCLEOTIDE SEQUENCE [LARGE SCALE GENOMIC DNA]</scope>
    <source>
        <strain evidence="3">cv. Fuchu</strain>
    </source>
</reference>
<dbReference type="EMBL" id="BJWL01000003">
    <property type="protein sequence ID" value="GFY84822.1"/>
    <property type="molecule type" value="Genomic_DNA"/>
</dbReference>
<feature type="region of interest" description="Disordered" evidence="1">
    <location>
        <begin position="1"/>
        <end position="20"/>
    </location>
</feature>
<feature type="compositionally biased region" description="Polar residues" evidence="1">
    <location>
        <begin position="33"/>
        <end position="43"/>
    </location>
</feature>
<protein>
    <submittedName>
        <fullName evidence="2">Prenylcysteine methylesterase</fullName>
    </submittedName>
</protein>
<feature type="region of interest" description="Disordered" evidence="1">
    <location>
        <begin position="29"/>
        <end position="67"/>
    </location>
</feature>
<keyword evidence="3" id="KW-1185">Reference proteome</keyword>
<sequence length="113" mass="12754">MTTSTPIQTVRCQPHASFELEETKQNDTDSLLYRSSSYPNTNQQRRRRTDAKLSSPPPSPSCQRSFSRDIGHAASETYLVTRLTIKLLRYLGGEFDALAVWSVILGHVIEIDV</sequence>
<evidence type="ECO:0000256" key="1">
    <source>
        <dbReference type="SAM" id="MobiDB-lite"/>
    </source>
</evidence>
<proteinExistence type="predicted"/>
<dbReference type="AlphaFoldDB" id="A0A7J0EEQ4"/>
<comment type="caution">
    <text evidence="2">The sequence shown here is derived from an EMBL/GenBank/DDBJ whole genome shotgun (WGS) entry which is preliminary data.</text>
</comment>
<dbReference type="OrthoDB" id="1749382at2759"/>
<name>A0A7J0EEQ4_9ERIC</name>
<dbReference type="Proteomes" id="UP000585474">
    <property type="component" value="Unassembled WGS sequence"/>
</dbReference>
<organism evidence="2 3">
    <name type="scientific">Actinidia rufa</name>
    <dbReference type="NCBI Taxonomy" id="165716"/>
    <lineage>
        <taxon>Eukaryota</taxon>
        <taxon>Viridiplantae</taxon>
        <taxon>Streptophyta</taxon>
        <taxon>Embryophyta</taxon>
        <taxon>Tracheophyta</taxon>
        <taxon>Spermatophyta</taxon>
        <taxon>Magnoliopsida</taxon>
        <taxon>eudicotyledons</taxon>
        <taxon>Gunneridae</taxon>
        <taxon>Pentapetalae</taxon>
        <taxon>asterids</taxon>
        <taxon>Ericales</taxon>
        <taxon>Actinidiaceae</taxon>
        <taxon>Actinidia</taxon>
    </lineage>
</organism>
<evidence type="ECO:0000313" key="2">
    <source>
        <dbReference type="EMBL" id="GFY84822.1"/>
    </source>
</evidence>
<feature type="compositionally biased region" description="Polar residues" evidence="1">
    <location>
        <begin position="1"/>
        <end position="11"/>
    </location>
</feature>
<evidence type="ECO:0000313" key="3">
    <source>
        <dbReference type="Proteomes" id="UP000585474"/>
    </source>
</evidence>
<accession>A0A7J0EEQ4</accession>
<gene>
    <name evidence="2" type="ORF">Acr_03g0015960</name>
</gene>